<keyword evidence="3" id="KW-1185">Reference proteome</keyword>
<sequence>MESTKAADVLRVVVLSGVVQPAEVELVCLSICNACRESSTDYSMVVKNENVRLVSPSRRQDEGESSSPLSLYGGDIKSDSAVPVIPAENSRVLPHRRISRLAFRVDLPLSQVVWPEGLRGLKFGWRFDHPLDHPLPDSLIDLHLGGTFNHHIEGVTWPPRLVVLRFGDRFNRQVELVAWPATLQSLTFGSSFDQPIEAMKWPGGLEVLRLGDAFNHPVQAADWTSATNLRILEFGTAFRCAVTDVAWSPGLRELHFGPCFDQQLFASQLPRGLRLLRIPDVCDTFEPDGMPKDCKLRVYKTNIFELW</sequence>
<protein>
    <submittedName>
        <fullName evidence="2">Uncharacterized protein</fullName>
    </submittedName>
</protein>
<evidence type="ECO:0000256" key="1">
    <source>
        <dbReference type="SAM" id="MobiDB-lite"/>
    </source>
</evidence>
<dbReference type="PANTHER" id="PTHR32134">
    <property type="entry name" value="FNIP REPEAT-CONTAINING PROTEIN"/>
    <property type="match status" value="1"/>
</dbReference>
<gene>
    <name evidence="2" type="ORF">Esi_0323_0004</name>
</gene>
<dbReference type="EMBL" id="FN648513">
    <property type="protein sequence ID" value="CBJ32238.1"/>
    <property type="molecule type" value="Genomic_DNA"/>
</dbReference>
<reference evidence="2 3" key="1">
    <citation type="journal article" date="2010" name="Nature">
        <title>The Ectocarpus genome and the independent evolution of multicellularity in brown algae.</title>
        <authorList>
            <person name="Cock J.M."/>
            <person name="Sterck L."/>
            <person name="Rouze P."/>
            <person name="Scornet D."/>
            <person name="Allen A.E."/>
            <person name="Amoutzias G."/>
            <person name="Anthouard V."/>
            <person name="Artiguenave F."/>
            <person name="Aury J.M."/>
            <person name="Badger J.H."/>
            <person name="Beszteri B."/>
            <person name="Billiau K."/>
            <person name="Bonnet E."/>
            <person name="Bothwell J.H."/>
            <person name="Bowler C."/>
            <person name="Boyen C."/>
            <person name="Brownlee C."/>
            <person name="Carrano C.J."/>
            <person name="Charrier B."/>
            <person name="Cho G.Y."/>
            <person name="Coelho S.M."/>
            <person name="Collen J."/>
            <person name="Corre E."/>
            <person name="Da Silva C."/>
            <person name="Delage L."/>
            <person name="Delaroque N."/>
            <person name="Dittami S.M."/>
            <person name="Doulbeau S."/>
            <person name="Elias M."/>
            <person name="Farnham G."/>
            <person name="Gachon C.M."/>
            <person name="Gschloessl B."/>
            <person name="Heesch S."/>
            <person name="Jabbari K."/>
            <person name="Jubin C."/>
            <person name="Kawai H."/>
            <person name="Kimura K."/>
            <person name="Kloareg B."/>
            <person name="Kupper F.C."/>
            <person name="Lang D."/>
            <person name="Le Bail A."/>
            <person name="Leblanc C."/>
            <person name="Lerouge P."/>
            <person name="Lohr M."/>
            <person name="Lopez P.J."/>
            <person name="Martens C."/>
            <person name="Maumus F."/>
            <person name="Michel G."/>
            <person name="Miranda-Saavedra D."/>
            <person name="Morales J."/>
            <person name="Moreau H."/>
            <person name="Motomura T."/>
            <person name="Nagasato C."/>
            <person name="Napoli C.A."/>
            <person name="Nelson D.R."/>
            <person name="Nyvall-Collen P."/>
            <person name="Peters A.F."/>
            <person name="Pommier C."/>
            <person name="Potin P."/>
            <person name="Poulain J."/>
            <person name="Quesneville H."/>
            <person name="Read B."/>
            <person name="Rensing S.A."/>
            <person name="Ritter A."/>
            <person name="Rousvoal S."/>
            <person name="Samanta M."/>
            <person name="Samson G."/>
            <person name="Schroeder D.C."/>
            <person name="Segurens B."/>
            <person name="Strittmatter M."/>
            <person name="Tonon T."/>
            <person name="Tregear J.W."/>
            <person name="Valentin K."/>
            <person name="von Dassow P."/>
            <person name="Yamagishi T."/>
            <person name="Van de Peer Y."/>
            <person name="Wincker P."/>
        </authorList>
    </citation>
    <scope>NUCLEOTIDE SEQUENCE [LARGE SCALE GENOMIC DNA]</scope>
    <source>
        <strain evidence="3">Ec32 / CCAP1310/4</strain>
    </source>
</reference>
<dbReference type="AlphaFoldDB" id="D7FXA1"/>
<proteinExistence type="predicted"/>
<feature type="region of interest" description="Disordered" evidence="1">
    <location>
        <begin position="54"/>
        <end position="74"/>
    </location>
</feature>
<dbReference type="EMBL" id="FN649728">
    <property type="protein sequence ID" value="CBJ32238.1"/>
    <property type="molecule type" value="Genomic_DNA"/>
</dbReference>
<evidence type="ECO:0000313" key="2">
    <source>
        <dbReference type="EMBL" id="CBJ32238.1"/>
    </source>
</evidence>
<dbReference type="OMA" id="ICNACRE"/>
<accession>D7FXA1</accession>
<dbReference type="InParanoid" id="D7FXA1"/>
<dbReference type="PANTHER" id="PTHR32134:SF92">
    <property type="entry name" value="FNIP REPEAT-CONTAINING PROTEIN"/>
    <property type="match status" value="1"/>
</dbReference>
<dbReference type="InterPro" id="IPR008615">
    <property type="entry name" value="FNIP"/>
</dbReference>
<dbReference type="Proteomes" id="UP000002630">
    <property type="component" value="Linkage Group LG03"/>
</dbReference>
<organism evidence="2 3">
    <name type="scientific">Ectocarpus siliculosus</name>
    <name type="common">Brown alga</name>
    <name type="synonym">Conferva siliculosa</name>
    <dbReference type="NCBI Taxonomy" id="2880"/>
    <lineage>
        <taxon>Eukaryota</taxon>
        <taxon>Sar</taxon>
        <taxon>Stramenopiles</taxon>
        <taxon>Ochrophyta</taxon>
        <taxon>PX clade</taxon>
        <taxon>Phaeophyceae</taxon>
        <taxon>Ectocarpales</taxon>
        <taxon>Ectocarpaceae</taxon>
        <taxon>Ectocarpus</taxon>
    </lineage>
</organism>
<dbReference type="OrthoDB" id="439743at2759"/>
<name>D7FXA1_ECTSI</name>
<dbReference type="InterPro" id="IPR051251">
    <property type="entry name" value="STK_FNIP-Repeat"/>
</dbReference>
<dbReference type="Pfam" id="PF05725">
    <property type="entry name" value="FNIP"/>
    <property type="match status" value="1"/>
</dbReference>
<evidence type="ECO:0000313" key="3">
    <source>
        <dbReference type="Proteomes" id="UP000002630"/>
    </source>
</evidence>